<keyword evidence="1 3" id="KW-0210">Decarboxylase</keyword>
<dbReference type="GO" id="GO:0005829">
    <property type="term" value="C:cytosol"/>
    <property type="evidence" value="ECO:0007669"/>
    <property type="project" value="TreeGrafter"/>
</dbReference>
<evidence type="ECO:0000259" key="4">
    <source>
        <dbReference type="Pfam" id="PF04909"/>
    </source>
</evidence>
<dbReference type="PANTHER" id="PTHR21240">
    <property type="entry name" value="2-AMINO-3-CARBOXYLMUCONATE-6-SEMIALDEHYDE DECARBOXYLASE"/>
    <property type="match status" value="1"/>
</dbReference>
<dbReference type="SUPFAM" id="SSF51556">
    <property type="entry name" value="Metallo-dependent hydrolases"/>
    <property type="match status" value="1"/>
</dbReference>
<keyword evidence="2 3" id="KW-0456">Lyase</keyword>
<evidence type="ECO:0000256" key="1">
    <source>
        <dbReference type="ARBA" id="ARBA00022793"/>
    </source>
</evidence>
<dbReference type="PANTHER" id="PTHR21240:SF28">
    <property type="entry name" value="ISO-OROTATE DECARBOXYLASE (EUROFUNG)"/>
    <property type="match status" value="1"/>
</dbReference>
<comment type="caution">
    <text evidence="5">The sequence shown here is derived from an EMBL/GenBank/DDBJ whole genome shotgun (WGS) entry which is preliminary data.</text>
</comment>
<dbReference type="AlphaFoldDB" id="A0A0E9NM32"/>
<dbReference type="OMA" id="RIESCIM"/>
<evidence type="ECO:0000256" key="3">
    <source>
        <dbReference type="RuleBase" id="RU366045"/>
    </source>
</evidence>
<reference evidence="5 6" key="1">
    <citation type="journal article" date="2011" name="J. Gen. Appl. Microbiol.">
        <title>Draft genome sequencing of the enigmatic yeast Saitoella complicata.</title>
        <authorList>
            <person name="Nishida H."/>
            <person name="Hamamoto M."/>
            <person name="Sugiyama J."/>
        </authorList>
    </citation>
    <scope>NUCLEOTIDE SEQUENCE [LARGE SCALE GENOMIC DNA]</scope>
    <source>
        <strain evidence="5 6">NRRL Y-17804</strain>
    </source>
</reference>
<name>A0A0E9NM32_SAICN</name>
<feature type="domain" description="Amidohydrolase-related" evidence="4">
    <location>
        <begin position="40"/>
        <end position="389"/>
    </location>
</feature>
<keyword evidence="6" id="KW-1185">Reference proteome</keyword>
<dbReference type="STRING" id="698492.A0A0E9NM32"/>
<dbReference type="InterPro" id="IPR006680">
    <property type="entry name" value="Amidohydro-rel"/>
</dbReference>
<evidence type="ECO:0000313" key="5">
    <source>
        <dbReference type="EMBL" id="GAO50927.1"/>
    </source>
</evidence>
<dbReference type="GO" id="GO:0016787">
    <property type="term" value="F:hydrolase activity"/>
    <property type="evidence" value="ECO:0007669"/>
    <property type="project" value="InterPro"/>
</dbReference>
<reference evidence="5 6" key="3">
    <citation type="journal article" date="2015" name="Genome Announc.">
        <title>Draft Genome Sequence of the Archiascomycetous Yeast Saitoella complicata.</title>
        <authorList>
            <person name="Yamauchi K."/>
            <person name="Kondo S."/>
            <person name="Hamamoto M."/>
            <person name="Takahashi Y."/>
            <person name="Ogura Y."/>
            <person name="Hayashi T."/>
            <person name="Nishida H."/>
        </authorList>
    </citation>
    <scope>NUCLEOTIDE SEQUENCE [LARGE SCALE GENOMIC DNA]</scope>
    <source>
        <strain evidence="5 6">NRRL Y-17804</strain>
    </source>
</reference>
<protein>
    <recommendedName>
        <fullName evidence="4">Amidohydrolase-related domain-containing protein</fullName>
    </recommendedName>
</protein>
<comment type="similarity">
    <text evidence="3">Belongs to the metallo-dependent hydrolases superfamily.</text>
</comment>
<organism evidence="5 6">
    <name type="scientific">Saitoella complicata (strain BCRC 22490 / CBS 7301 / JCM 7358 / NBRC 10748 / NRRL Y-17804)</name>
    <dbReference type="NCBI Taxonomy" id="698492"/>
    <lineage>
        <taxon>Eukaryota</taxon>
        <taxon>Fungi</taxon>
        <taxon>Dikarya</taxon>
        <taxon>Ascomycota</taxon>
        <taxon>Taphrinomycotina</taxon>
        <taxon>Taphrinomycotina incertae sedis</taxon>
        <taxon>Saitoella</taxon>
    </lineage>
</organism>
<reference evidence="5 6" key="2">
    <citation type="journal article" date="2014" name="J. Gen. Appl. Microbiol.">
        <title>The early diverging ascomycetous budding yeast Saitoella complicata has three histone deacetylases belonging to the Clr6, Hos2, and Rpd3 lineages.</title>
        <authorList>
            <person name="Nishida H."/>
            <person name="Matsumoto T."/>
            <person name="Kondo S."/>
            <person name="Hamamoto M."/>
            <person name="Yoshikawa H."/>
        </authorList>
    </citation>
    <scope>NUCLEOTIDE SEQUENCE [LARGE SCALE GENOMIC DNA]</scope>
    <source>
        <strain evidence="5 6">NRRL Y-17804</strain>
    </source>
</reference>
<evidence type="ECO:0000256" key="2">
    <source>
        <dbReference type="ARBA" id="ARBA00023239"/>
    </source>
</evidence>
<dbReference type="Proteomes" id="UP000033140">
    <property type="component" value="Unassembled WGS sequence"/>
</dbReference>
<dbReference type="GO" id="GO:0016831">
    <property type="term" value="F:carboxy-lyase activity"/>
    <property type="evidence" value="ECO:0007669"/>
    <property type="project" value="UniProtKB-KW"/>
</dbReference>
<dbReference type="GO" id="GO:0019748">
    <property type="term" value="P:secondary metabolic process"/>
    <property type="evidence" value="ECO:0007669"/>
    <property type="project" value="TreeGrafter"/>
</dbReference>
<dbReference type="InterPro" id="IPR032466">
    <property type="entry name" value="Metal_Hydrolase"/>
</dbReference>
<gene>
    <name evidence="5" type="ORF">G7K_5046-t1</name>
</gene>
<accession>A0A0E9NM32</accession>
<dbReference type="Pfam" id="PF04909">
    <property type="entry name" value="Amidohydro_2"/>
    <property type="match status" value="1"/>
</dbReference>
<proteinExistence type="inferred from homology"/>
<sequence length="391" mass="42581">MFTRSALRRTLMTTQHLHPPPISSPLRQISTMTSKSPVVDIHTHVYLPRYMDLLRSRSEVPRVLTLPSGDERLVILADEAKHASDTSQGRPIGSEYYDIAKKMEFMDQHGIDISVISLANPWLDFLGLGQAAPMARMLNTDIEKICAESDGRLFAFGVLPLVEDSLAASTCVKEIETITSTFPHIRGIILGSRGLGHGLDDPALDPVYSALEASGLMIFLHPHYGTGNESFGPRSNGHVLPLALGFPFETTTSIVRLILSGVLDRFPNLRILLAHSGGTLPFLAGRLDSCVAHDPQVASRLKLKPSEYLMKMCYDAVVYHEVGLKATTELVGEGRVMFGTDHPFFPPLKGKDGEEWMSVTTNSAAVKAVLGEEGGEGVMGGNAVRILGLDR</sequence>
<evidence type="ECO:0000313" key="6">
    <source>
        <dbReference type="Proteomes" id="UP000033140"/>
    </source>
</evidence>
<dbReference type="Gene3D" id="3.20.20.140">
    <property type="entry name" value="Metal-dependent hydrolases"/>
    <property type="match status" value="1"/>
</dbReference>
<dbReference type="EMBL" id="BACD03000038">
    <property type="protein sequence ID" value="GAO50927.1"/>
    <property type="molecule type" value="Genomic_DNA"/>
</dbReference>
<dbReference type="InterPro" id="IPR032465">
    <property type="entry name" value="ACMSD"/>
</dbReference>